<comment type="caution">
    <text evidence="3">The sequence shown here is derived from an EMBL/GenBank/DDBJ whole genome shotgun (WGS) entry which is preliminary data.</text>
</comment>
<dbReference type="Proteomes" id="UP001157418">
    <property type="component" value="Unassembled WGS sequence"/>
</dbReference>
<gene>
    <name evidence="3" type="ORF">LVIROSA_LOCUS9065</name>
</gene>
<organism evidence="3 4">
    <name type="scientific">Lactuca virosa</name>
    <dbReference type="NCBI Taxonomy" id="75947"/>
    <lineage>
        <taxon>Eukaryota</taxon>
        <taxon>Viridiplantae</taxon>
        <taxon>Streptophyta</taxon>
        <taxon>Embryophyta</taxon>
        <taxon>Tracheophyta</taxon>
        <taxon>Spermatophyta</taxon>
        <taxon>Magnoliopsida</taxon>
        <taxon>eudicotyledons</taxon>
        <taxon>Gunneridae</taxon>
        <taxon>Pentapetalae</taxon>
        <taxon>asterids</taxon>
        <taxon>campanulids</taxon>
        <taxon>Asterales</taxon>
        <taxon>Asteraceae</taxon>
        <taxon>Cichorioideae</taxon>
        <taxon>Cichorieae</taxon>
        <taxon>Lactucinae</taxon>
        <taxon>Lactuca</taxon>
    </lineage>
</organism>
<evidence type="ECO:0000256" key="1">
    <source>
        <dbReference type="SAM" id="Coils"/>
    </source>
</evidence>
<protein>
    <recommendedName>
        <fullName evidence="5">Protein SKIP34</fullName>
    </recommendedName>
</protein>
<reference evidence="3 4" key="1">
    <citation type="submission" date="2022-01" db="EMBL/GenBank/DDBJ databases">
        <authorList>
            <person name="Xiong W."/>
            <person name="Schranz E."/>
        </authorList>
    </citation>
    <scope>NUCLEOTIDE SEQUENCE [LARGE SCALE GENOMIC DNA]</scope>
</reference>
<keyword evidence="4" id="KW-1185">Reference proteome</keyword>
<sequence length="100" mass="11496">MCYGSQRLPPSGDEVTPPTVRSRPPTDVNTAVVESLRLRLAETEVRLQQARAREAELSKKLREMKRFVSVMEILESYLKRRFMDQQHQLAVLISQSPVSK</sequence>
<dbReference type="EMBL" id="CAKMRJ010001112">
    <property type="protein sequence ID" value="CAH1421676.1"/>
    <property type="molecule type" value="Genomic_DNA"/>
</dbReference>
<evidence type="ECO:0008006" key="5">
    <source>
        <dbReference type="Google" id="ProtNLM"/>
    </source>
</evidence>
<evidence type="ECO:0000313" key="3">
    <source>
        <dbReference type="EMBL" id="CAH1421676.1"/>
    </source>
</evidence>
<accession>A0AAU9M836</accession>
<dbReference type="AlphaFoldDB" id="A0AAU9M836"/>
<feature type="compositionally biased region" description="Low complexity" evidence="2">
    <location>
        <begin position="15"/>
        <end position="26"/>
    </location>
</feature>
<name>A0AAU9M836_9ASTR</name>
<evidence type="ECO:0000313" key="4">
    <source>
        <dbReference type="Proteomes" id="UP001157418"/>
    </source>
</evidence>
<proteinExistence type="predicted"/>
<feature type="region of interest" description="Disordered" evidence="2">
    <location>
        <begin position="1"/>
        <end position="28"/>
    </location>
</feature>
<keyword evidence="1" id="KW-0175">Coiled coil</keyword>
<evidence type="ECO:0000256" key="2">
    <source>
        <dbReference type="SAM" id="MobiDB-lite"/>
    </source>
</evidence>
<feature type="coiled-coil region" evidence="1">
    <location>
        <begin position="33"/>
        <end position="67"/>
    </location>
</feature>